<keyword evidence="3" id="KW-1185">Reference proteome</keyword>
<dbReference type="Proteomes" id="UP000683557">
    <property type="component" value="Chromosome"/>
</dbReference>
<evidence type="ECO:0000313" key="2">
    <source>
        <dbReference type="EMBL" id="QWV92896.1"/>
    </source>
</evidence>
<sequence length="111" mass="12527">MSVIIDTLIIGLGEPTILTEAFPDCKVTKLTRADAMIQRYRVILKDEDEERYFEFLQDNCMAMTSNRFYFRVKNDKAFAEKMRARLGGGGCGREPGDRPGTGLKGEIKDNA</sequence>
<name>A0ABX8J751_9BACT</name>
<dbReference type="RefSeq" id="WP_216799653.1">
    <property type="nucleotide sequence ID" value="NZ_CP076723.1"/>
</dbReference>
<feature type="region of interest" description="Disordered" evidence="1">
    <location>
        <begin position="87"/>
        <end position="111"/>
    </location>
</feature>
<gene>
    <name evidence="2" type="ORF">KP004_17245</name>
</gene>
<dbReference type="EMBL" id="CP076723">
    <property type="protein sequence ID" value="QWV92896.1"/>
    <property type="molecule type" value="Genomic_DNA"/>
</dbReference>
<accession>A0ABX8J751</accession>
<protein>
    <submittedName>
        <fullName evidence="2">Uncharacterized protein</fullName>
    </submittedName>
</protein>
<organism evidence="2 3">
    <name type="scientific">Geomonas oryzisoli</name>
    <dbReference type="NCBI Taxonomy" id="2847992"/>
    <lineage>
        <taxon>Bacteria</taxon>
        <taxon>Pseudomonadati</taxon>
        <taxon>Thermodesulfobacteriota</taxon>
        <taxon>Desulfuromonadia</taxon>
        <taxon>Geobacterales</taxon>
        <taxon>Geobacteraceae</taxon>
        <taxon>Geomonas</taxon>
    </lineage>
</organism>
<proteinExistence type="predicted"/>
<reference evidence="2 3" key="1">
    <citation type="submission" date="2021-06" db="EMBL/GenBank/DDBJ databases">
        <title>Gemonas diversity in paddy soil.</title>
        <authorList>
            <person name="Liu G."/>
        </authorList>
    </citation>
    <scope>NUCLEOTIDE SEQUENCE [LARGE SCALE GENOMIC DNA]</scope>
    <source>
        <strain evidence="2 3">RG10</strain>
    </source>
</reference>
<evidence type="ECO:0000256" key="1">
    <source>
        <dbReference type="SAM" id="MobiDB-lite"/>
    </source>
</evidence>
<evidence type="ECO:0000313" key="3">
    <source>
        <dbReference type="Proteomes" id="UP000683557"/>
    </source>
</evidence>